<geneLocation type="plasmid" evidence="1 2">
    <name>psa3239</name>
</geneLocation>
<organism evidence="1 2">
    <name type="scientific">Streptomyces yangpuensis</name>
    <dbReference type="NCBI Taxonomy" id="1648182"/>
    <lineage>
        <taxon>Bacteria</taxon>
        <taxon>Bacillati</taxon>
        <taxon>Actinomycetota</taxon>
        <taxon>Actinomycetes</taxon>
        <taxon>Kitasatosporales</taxon>
        <taxon>Streptomycetaceae</taxon>
        <taxon>Streptomyces</taxon>
    </lineage>
</organism>
<evidence type="ECO:0000313" key="1">
    <source>
        <dbReference type="EMBL" id="UUY52554.1"/>
    </source>
</evidence>
<dbReference type="EMBL" id="CP102516">
    <property type="protein sequence ID" value="UUY52554.1"/>
    <property type="molecule type" value="Genomic_DNA"/>
</dbReference>
<keyword evidence="1" id="KW-0614">Plasmid</keyword>
<gene>
    <name evidence="1" type="ORF">NRK68_35410</name>
</gene>
<evidence type="ECO:0000313" key="2">
    <source>
        <dbReference type="Proteomes" id="UP001057738"/>
    </source>
</evidence>
<accession>A0ABY5Q8L0</accession>
<reference evidence="1" key="1">
    <citation type="submission" date="2022-08" db="EMBL/GenBank/DDBJ databases">
        <authorList>
            <person name="Tian L."/>
        </authorList>
    </citation>
    <scope>NUCLEOTIDE SEQUENCE</scope>
    <source>
        <strain evidence="1">CM253</strain>
        <plasmid evidence="1">psa3239</plasmid>
    </source>
</reference>
<evidence type="ECO:0008006" key="3">
    <source>
        <dbReference type="Google" id="ProtNLM"/>
    </source>
</evidence>
<name>A0ABY5Q8L0_9ACTN</name>
<keyword evidence="2" id="KW-1185">Reference proteome</keyword>
<proteinExistence type="predicted"/>
<protein>
    <recommendedName>
        <fullName evidence="3">Lipoprotein</fullName>
    </recommendedName>
</protein>
<dbReference type="Proteomes" id="UP001057738">
    <property type="component" value="Plasmid psa3239"/>
</dbReference>
<dbReference type="GeneID" id="95578830"/>
<dbReference type="RefSeq" id="WP_257858289.1">
    <property type="nucleotide sequence ID" value="NZ_CP102516.1"/>
</dbReference>
<sequence>MGHTLRRGAGTALTAVATAAVLMGCTEEPREQVMPGPTSTATAAPQEALALAERYRAAGGDPDVYGIQVEDGPEGVPRVVIRTRNADQADAIFRRQNTSVTTHLTTKEGASFKKGYFIDVFGPDGRLIHRMDARL</sequence>
<dbReference type="PROSITE" id="PS51257">
    <property type="entry name" value="PROKAR_LIPOPROTEIN"/>
    <property type="match status" value="1"/>
</dbReference>